<feature type="binding site" evidence="9">
    <location>
        <position position="73"/>
    </location>
    <ligand>
        <name>substrate</name>
    </ligand>
</feature>
<name>D7BPE8_ARCHD</name>
<gene>
    <name evidence="9" type="primary">coaD</name>
    <name evidence="11" type="ordered locus">Arch_1083</name>
</gene>
<dbReference type="GO" id="GO:0004595">
    <property type="term" value="F:pantetheine-phosphate adenylyltransferase activity"/>
    <property type="evidence" value="ECO:0007669"/>
    <property type="project" value="UniProtKB-UniRule"/>
</dbReference>
<feature type="binding site" evidence="9">
    <location>
        <position position="41"/>
    </location>
    <ligand>
        <name>substrate</name>
    </ligand>
</feature>
<evidence type="ECO:0000256" key="9">
    <source>
        <dbReference type="HAMAP-Rule" id="MF_00151"/>
    </source>
</evidence>
<sequence>MSCAICPGSFDPITLGHVDVVERAHRMFGNVIVAVARNSAKKYLFTDDERVQLAREAVAHIPNVTVELVDGLIADFAQKNNANAIVKGVRGSADYDSELPMSLLNRHLSGVETVFVMGEPSLAHIASSFVKELAQYGGPYEDLVPANVAHALKEKVNA</sequence>
<dbReference type="OrthoDB" id="9806661at2"/>
<keyword evidence="7 9" id="KW-0173">Coenzyme A biosynthesis</keyword>
<comment type="subcellular location">
    <subcellularLocation>
        <location evidence="9">Cytoplasm</location>
    </subcellularLocation>
</comment>
<dbReference type="CDD" id="cd02163">
    <property type="entry name" value="PPAT"/>
    <property type="match status" value="1"/>
</dbReference>
<dbReference type="Gene3D" id="3.40.50.620">
    <property type="entry name" value="HUPs"/>
    <property type="match status" value="1"/>
</dbReference>
<evidence type="ECO:0000256" key="6">
    <source>
        <dbReference type="ARBA" id="ARBA00022842"/>
    </source>
</evidence>
<evidence type="ECO:0000259" key="10">
    <source>
        <dbReference type="Pfam" id="PF01467"/>
    </source>
</evidence>
<dbReference type="HAMAP" id="MF_00151">
    <property type="entry name" value="PPAT_bact"/>
    <property type="match status" value="1"/>
</dbReference>
<feature type="binding site" evidence="9">
    <location>
        <position position="98"/>
    </location>
    <ligand>
        <name>ATP</name>
        <dbReference type="ChEBI" id="CHEBI:30616"/>
    </ligand>
</feature>
<comment type="function">
    <text evidence="9">Reversibly transfers an adenylyl group from ATP to 4'-phosphopantetheine, yielding dephospho-CoA (dPCoA) and pyrophosphate.</text>
</comment>
<feature type="binding site" evidence="9">
    <location>
        <position position="17"/>
    </location>
    <ligand>
        <name>ATP</name>
        <dbReference type="ChEBI" id="CHEBI:30616"/>
    </ligand>
</feature>
<evidence type="ECO:0000313" key="11">
    <source>
        <dbReference type="EMBL" id="ADH92797.1"/>
    </source>
</evidence>
<dbReference type="GO" id="GO:0005524">
    <property type="term" value="F:ATP binding"/>
    <property type="evidence" value="ECO:0007669"/>
    <property type="project" value="UniProtKB-KW"/>
</dbReference>
<reference evidence="11 12" key="1">
    <citation type="journal article" date="2010" name="Stand. Genomic Sci.">
        <title>Complete genome sequence of Arcanobacterium haemolyticum type strain (11018).</title>
        <authorList>
            <person name="Yasawong M."/>
            <person name="Teshima H."/>
            <person name="Lapidus A."/>
            <person name="Nolan M."/>
            <person name="Lucas S."/>
            <person name="Glavina Del Rio T."/>
            <person name="Tice H."/>
            <person name="Cheng J."/>
            <person name="Bruce D."/>
            <person name="Detter C."/>
            <person name="Tapia R."/>
            <person name="Han C."/>
            <person name="Goodwin L."/>
            <person name="Pitluck S."/>
            <person name="Liolios K."/>
            <person name="Ivanova N."/>
            <person name="Mavromatis K."/>
            <person name="Mikhailova N."/>
            <person name="Pati A."/>
            <person name="Chen A."/>
            <person name="Palaniappan K."/>
            <person name="Land M."/>
            <person name="Hauser L."/>
            <person name="Chang Y."/>
            <person name="Jeffries C."/>
            <person name="Rohde M."/>
            <person name="Sikorski J."/>
            <person name="Pukall R."/>
            <person name="Goker M."/>
            <person name="Woyke T."/>
            <person name="Bristow J."/>
            <person name="Eisen J."/>
            <person name="Markowitz V."/>
            <person name="Hugenholtz P."/>
            <person name="Kyrpides N."/>
            <person name="Klenk H."/>
        </authorList>
    </citation>
    <scope>NUCLEOTIDE SEQUENCE [LARGE SCALE GENOMIC DNA]</scope>
    <source>
        <strain evidence="12">ATCC 9345 / DSM 20595 / CCUG 17215 / LMG 16163 / NBRC 15585 / NCTC 8452 / 11018</strain>
    </source>
</reference>
<keyword evidence="5 9" id="KW-0067">ATP-binding</keyword>
<comment type="subunit">
    <text evidence="9">Homohexamer.</text>
</comment>
<dbReference type="SUPFAM" id="SSF52374">
    <property type="entry name" value="Nucleotidylyl transferase"/>
    <property type="match status" value="1"/>
</dbReference>
<proteinExistence type="inferred from homology"/>
<evidence type="ECO:0000256" key="4">
    <source>
        <dbReference type="ARBA" id="ARBA00022741"/>
    </source>
</evidence>
<evidence type="ECO:0000256" key="2">
    <source>
        <dbReference type="ARBA" id="ARBA00022679"/>
    </source>
</evidence>
<keyword evidence="3 9" id="KW-0548">Nucleotidyltransferase</keyword>
<accession>D7BPE8</accession>
<keyword evidence="4 9" id="KW-0547">Nucleotide-binding</keyword>
<dbReference type="InterPro" id="IPR004821">
    <property type="entry name" value="Cyt_trans-like"/>
</dbReference>
<dbReference type="PRINTS" id="PR01020">
    <property type="entry name" value="LPSBIOSNTHSS"/>
</dbReference>
<dbReference type="UniPathway" id="UPA00241">
    <property type="reaction ID" value="UER00355"/>
</dbReference>
<evidence type="ECO:0000256" key="3">
    <source>
        <dbReference type="ARBA" id="ARBA00022695"/>
    </source>
</evidence>
<feature type="binding site" evidence="9">
    <location>
        <begin position="9"/>
        <end position="10"/>
    </location>
    <ligand>
        <name>ATP</name>
        <dbReference type="ChEBI" id="CHEBI:30616"/>
    </ligand>
</feature>
<evidence type="ECO:0000313" key="12">
    <source>
        <dbReference type="Proteomes" id="UP000000376"/>
    </source>
</evidence>
<feature type="site" description="Transition state stabilizer" evidence="9">
    <location>
        <position position="17"/>
    </location>
</feature>
<evidence type="ECO:0000256" key="1">
    <source>
        <dbReference type="ARBA" id="ARBA00022490"/>
    </source>
</evidence>
<organism evidence="11 12">
    <name type="scientific">Arcanobacterium haemolyticum (strain ATCC 9345 / DSM 20595 / CCM 5947 / CCUG 17215 / LMG 16163 / NBRC 15585 / NCTC 8452 / 11018)</name>
    <dbReference type="NCBI Taxonomy" id="644284"/>
    <lineage>
        <taxon>Bacteria</taxon>
        <taxon>Bacillati</taxon>
        <taxon>Actinomycetota</taxon>
        <taxon>Actinomycetes</taxon>
        <taxon>Actinomycetales</taxon>
        <taxon>Actinomycetaceae</taxon>
        <taxon>Arcanobacterium</taxon>
    </lineage>
</organism>
<evidence type="ECO:0000256" key="5">
    <source>
        <dbReference type="ARBA" id="ARBA00022840"/>
    </source>
</evidence>
<dbReference type="GO" id="GO:0005737">
    <property type="term" value="C:cytoplasm"/>
    <property type="evidence" value="ECO:0007669"/>
    <property type="project" value="UniProtKB-SubCell"/>
</dbReference>
<feature type="binding site" evidence="9">
    <location>
        <position position="9"/>
    </location>
    <ligand>
        <name>substrate</name>
    </ligand>
</feature>
<comment type="pathway">
    <text evidence="9">Cofactor biosynthesis; coenzyme A biosynthesis; CoA from (R)-pantothenate: step 4/5.</text>
</comment>
<dbReference type="KEGG" id="ahe:Arch_1083"/>
<keyword evidence="1 9" id="KW-0963">Cytoplasm</keyword>
<feature type="binding site" evidence="9">
    <location>
        <position position="87"/>
    </location>
    <ligand>
        <name>substrate</name>
    </ligand>
</feature>
<dbReference type="NCBIfam" id="TIGR00125">
    <property type="entry name" value="cyt_tran_rel"/>
    <property type="match status" value="1"/>
</dbReference>
<comment type="catalytic activity">
    <reaction evidence="8 9">
        <text>(R)-4'-phosphopantetheine + ATP + H(+) = 3'-dephospho-CoA + diphosphate</text>
        <dbReference type="Rhea" id="RHEA:19801"/>
        <dbReference type="ChEBI" id="CHEBI:15378"/>
        <dbReference type="ChEBI" id="CHEBI:30616"/>
        <dbReference type="ChEBI" id="CHEBI:33019"/>
        <dbReference type="ChEBI" id="CHEBI:57328"/>
        <dbReference type="ChEBI" id="CHEBI:61723"/>
        <dbReference type="EC" id="2.7.7.3"/>
    </reaction>
</comment>
<dbReference type="GO" id="GO:0015937">
    <property type="term" value="P:coenzyme A biosynthetic process"/>
    <property type="evidence" value="ECO:0007669"/>
    <property type="project" value="UniProtKB-UniRule"/>
</dbReference>
<keyword evidence="12" id="KW-1185">Reference proteome</keyword>
<protein>
    <recommendedName>
        <fullName evidence="9">Phosphopantetheine adenylyltransferase</fullName>
        <ecNumber evidence="9">2.7.7.3</ecNumber>
    </recommendedName>
    <alternativeName>
        <fullName evidence="9">Dephospho-CoA pyrophosphorylase</fullName>
    </alternativeName>
    <alternativeName>
        <fullName evidence="9">Pantetheine-phosphate adenylyltransferase</fullName>
        <shortName evidence="9">PPAT</shortName>
    </alternativeName>
</protein>
<dbReference type="InterPro" id="IPR001980">
    <property type="entry name" value="PPAT"/>
</dbReference>
<dbReference type="eggNOG" id="COG0669">
    <property type="taxonomic scope" value="Bacteria"/>
</dbReference>
<feature type="binding site" evidence="9">
    <location>
        <begin position="88"/>
        <end position="90"/>
    </location>
    <ligand>
        <name>ATP</name>
        <dbReference type="ChEBI" id="CHEBI:30616"/>
    </ligand>
</feature>
<dbReference type="AlphaFoldDB" id="D7BPE8"/>
<dbReference type="HOGENOM" id="CLU_100149_1_0_11"/>
<feature type="domain" description="Cytidyltransferase-like" evidence="10">
    <location>
        <begin position="5"/>
        <end position="132"/>
    </location>
</feature>
<dbReference type="NCBIfam" id="TIGR01510">
    <property type="entry name" value="coaD_prev_kdtB"/>
    <property type="match status" value="1"/>
</dbReference>
<dbReference type="EMBL" id="CP002045">
    <property type="protein sequence ID" value="ADH92797.1"/>
    <property type="molecule type" value="Genomic_DNA"/>
</dbReference>
<dbReference type="RefSeq" id="WP_013170291.1">
    <property type="nucleotide sequence ID" value="NC_014218.1"/>
</dbReference>
<dbReference type="Proteomes" id="UP000000376">
    <property type="component" value="Chromosome"/>
</dbReference>
<keyword evidence="2 9" id="KW-0808">Transferase</keyword>
<dbReference type="PANTHER" id="PTHR21342:SF1">
    <property type="entry name" value="PHOSPHOPANTETHEINE ADENYLYLTRANSFERASE"/>
    <property type="match status" value="1"/>
</dbReference>
<dbReference type="InterPro" id="IPR014729">
    <property type="entry name" value="Rossmann-like_a/b/a_fold"/>
</dbReference>
<comment type="similarity">
    <text evidence="9">Belongs to the bacterial CoaD family.</text>
</comment>
<dbReference type="EC" id="2.7.7.3" evidence="9"/>
<comment type="cofactor">
    <cofactor evidence="9">
        <name>Mg(2+)</name>
        <dbReference type="ChEBI" id="CHEBI:18420"/>
    </cofactor>
</comment>
<dbReference type="Pfam" id="PF01467">
    <property type="entry name" value="CTP_transf_like"/>
    <property type="match status" value="1"/>
</dbReference>
<dbReference type="STRING" id="644284.Arch_1083"/>
<dbReference type="PANTHER" id="PTHR21342">
    <property type="entry name" value="PHOSPHOPANTETHEINE ADENYLYLTRANSFERASE"/>
    <property type="match status" value="1"/>
</dbReference>
<evidence type="ECO:0000256" key="8">
    <source>
        <dbReference type="ARBA" id="ARBA00029346"/>
    </source>
</evidence>
<evidence type="ECO:0000256" key="7">
    <source>
        <dbReference type="ARBA" id="ARBA00022993"/>
    </source>
</evidence>
<feature type="binding site" evidence="9">
    <location>
        <begin position="122"/>
        <end position="128"/>
    </location>
    <ligand>
        <name>ATP</name>
        <dbReference type="ChEBI" id="CHEBI:30616"/>
    </ligand>
</feature>
<keyword evidence="6 9" id="KW-0460">Magnesium</keyword>